<protein>
    <submittedName>
        <fullName evidence="1">Uncharacterized protein</fullName>
    </submittedName>
</protein>
<organism evidence="1 2">
    <name type="scientific">Populus trichocarpa</name>
    <name type="common">Western balsam poplar</name>
    <name type="synonym">Populus balsamifera subsp. trichocarpa</name>
    <dbReference type="NCBI Taxonomy" id="3694"/>
    <lineage>
        <taxon>Eukaryota</taxon>
        <taxon>Viridiplantae</taxon>
        <taxon>Streptophyta</taxon>
        <taxon>Embryophyta</taxon>
        <taxon>Tracheophyta</taxon>
        <taxon>Spermatophyta</taxon>
        <taxon>Magnoliopsida</taxon>
        <taxon>eudicotyledons</taxon>
        <taxon>Gunneridae</taxon>
        <taxon>Pentapetalae</taxon>
        <taxon>rosids</taxon>
        <taxon>fabids</taxon>
        <taxon>Malpighiales</taxon>
        <taxon>Salicaceae</taxon>
        <taxon>Saliceae</taxon>
        <taxon>Populus</taxon>
    </lineage>
</organism>
<sequence length="224" mass="25690">MSCCSIQKICAWHYLWPFLQIKVLRNKPCRLRWCLLSHATHQISPTCSMKVTKAHFGEPSKVKLQLNIVKERLWHAIPESAKEFPWRKAEDLLLKRLLLVGQKAFKWSLVILFLLSFLADVMYSISRNGELMIPFGLLAGCLMMDFLKEISMEVFQAPEKRGLNLPLLGISCCFILVKVMSTYFTPFLLHVANGGLMQVLWLWGDSLKENSQCNEENISAGQNT</sequence>
<name>A0ACC0T0N1_POPTR</name>
<keyword evidence="2" id="KW-1185">Reference proteome</keyword>
<comment type="caution">
    <text evidence="1">The sequence shown here is derived from an EMBL/GenBank/DDBJ whole genome shotgun (WGS) entry which is preliminary data.</text>
</comment>
<proteinExistence type="predicted"/>
<reference evidence="1 2" key="1">
    <citation type="journal article" date="2006" name="Science">
        <title>The genome of black cottonwood, Populus trichocarpa (Torr. &amp; Gray).</title>
        <authorList>
            <person name="Tuskan G.A."/>
            <person name="Difazio S."/>
            <person name="Jansson S."/>
            <person name="Bohlmann J."/>
            <person name="Grigoriev I."/>
            <person name="Hellsten U."/>
            <person name="Putnam N."/>
            <person name="Ralph S."/>
            <person name="Rombauts S."/>
            <person name="Salamov A."/>
            <person name="Schein J."/>
            <person name="Sterck L."/>
            <person name="Aerts A."/>
            <person name="Bhalerao R.R."/>
            <person name="Bhalerao R.P."/>
            <person name="Blaudez D."/>
            <person name="Boerjan W."/>
            <person name="Brun A."/>
            <person name="Brunner A."/>
            <person name="Busov V."/>
            <person name="Campbell M."/>
            <person name="Carlson J."/>
            <person name="Chalot M."/>
            <person name="Chapman J."/>
            <person name="Chen G.L."/>
            <person name="Cooper D."/>
            <person name="Coutinho P.M."/>
            <person name="Couturier J."/>
            <person name="Covert S."/>
            <person name="Cronk Q."/>
            <person name="Cunningham R."/>
            <person name="Davis J."/>
            <person name="Degroeve S."/>
            <person name="Dejardin A."/>
            <person name="Depamphilis C."/>
            <person name="Detter J."/>
            <person name="Dirks B."/>
            <person name="Dubchak I."/>
            <person name="Duplessis S."/>
            <person name="Ehlting J."/>
            <person name="Ellis B."/>
            <person name="Gendler K."/>
            <person name="Goodstein D."/>
            <person name="Gribskov M."/>
            <person name="Grimwood J."/>
            <person name="Groover A."/>
            <person name="Gunter L."/>
            <person name="Hamberger B."/>
            <person name="Heinze B."/>
            <person name="Helariutta Y."/>
            <person name="Henrissat B."/>
            <person name="Holligan D."/>
            <person name="Holt R."/>
            <person name="Huang W."/>
            <person name="Islam-Faridi N."/>
            <person name="Jones S."/>
            <person name="Jones-Rhoades M."/>
            <person name="Jorgensen R."/>
            <person name="Joshi C."/>
            <person name="Kangasjarvi J."/>
            <person name="Karlsson J."/>
            <person name="Kelleher C."/>
            <person name="Kirkpatrick R."/>
            <person name="Kirst M."/>
            <person name="Kohler A."/>
            <person name="Kalluri U."/>
            <person name="Larimer F."/>
            <person name="Leebens-Mack J."/>
            <person name="Leple J.C."/>
            <person name="Locascio P."/>
            <person name="Lou Y."/>
            <person name="Lucas S."/>
            <person name="Martin F."/>
            <person name="Montanini B."/>
            <person name="Napoli C."/>
            <person name="Nelson D.R."/>
            <person name="Nelson C."/>
            <person name="Nieminen K."/>
            <person name="Nilsson O."/>
            <person name="Pereda V."/>
            <person name="Peter G."/>
            <person name="Philippe R."/>
            <person name="Pilate G."/>
            <person name="Poliakov A."/>
            <person name="Razumovskaya J."/>
            <person name="Richardson P."/>
            <person name="Rinaldi C."/>
            <person name="Ritland K."/>
            <person name="Rouze P."/>
            <person name="Ryaboy D."/>
            <person name="Schmutz J."/>
            <person name="Schrader J."/>
            <person name="Segerman B."/>
            <person name="Shin H."/>
            <person name="Siddiqui A."/>
            <person name="Sterky F."/>
            <person name="Terry A."/>
            <person name="Tsai C.J."/>
            <person name="Uberbacher E."/>
            <person name="Unneberg P."/>
            <person name="Vahala J."/>
            <person name="Wall K."/>
            <person name="Wessler S."/>
            <person name="Yang G."/>
            <person name="Yin T."/>
            <person name="Douglas C."/>
            <person name="Marra M."/>
            <person name="Sandberg G."/>
            <person name="Van de Peer Y."/>
            <person name="Rokhsar D."/>
        </authorList>
    </citation>
    <scope>NUCLEOTIDE SEQUENCE [LARGE SCALE GENOMIC DNA]</scope>
    <source>
        <strain evidence="2">cv. Nisqually</strain>
    </source>
</reference>
<evidence type="ECO:0000313" key="1">
    <source>
        <dbReference type="EMBL" id="KAI9394860.1"/>
    </source>
</evidence>
<evidence type="ECO:0000313" key="2">
    <source>
        <dbReference type="Proteomes" id="UP000006729"/>
    </source>
</evidence>
<dbReference type="Proteomes" id="UP000006729">
    <property type="component" value="Chromosome 5"/>
</dbReference>
<accession>A0ACC0T0N1</accession>
<gene>
    <name evidence="1" type="ORF">POPTR_005G149500v4</name>
</gene>
<dbReference type="EMBL" id="CM009294">
    <property type="protein sequence ID" value="KAI9394860.1"/>
    <property type="molecule type" value="Genomic_DNA"/>
</dbReference>